<dbReference type="Gene3D" id="3.90.1200.10">
    <property type="match status" value="1"/>
</dbReference>
<feature type="domain" description="Aminoglycoside phosphotransferase" evidence="1">
    <location>
        <begin position="377"/>
        <end position="540"/>
    </location>
</feature>
<accession>A0A8H8UFP3</accession>
<dbReference type="InterPro" id="IPR002575">
    <property type="entry name" value="Aminoglycoside_PTrfase"/>
</dbReference>
<name>A0A8H8UFP3_9HELO</name>
<reference evidence="2 3" key="1">
    <citation type="submission" date="2018-05" db="EMBL/GenBank/DDBJ databases">
        <title>Genome sequencing and assembly of the regulated plant pathogen Lachnellula willkommii and related sister species for the development of diagnostic species identification markers.</title>
        <authorList>
            <person name="Giroux E."/>
            <person name="Bilodeau G."/>
        </authorList>
    </citation>
    <scope>NUCLEOTIDE SEQUENCE [LARGE SCALE GENOMIC DNA]</scope>
    <source>
        <strain evidence="2 3">CBS 160.35</strain>
    </source>
</reference>
<evidence type="ECO:0000313" key="3">
    <source>
        <dbReference type="Proteomes" id="UP000443090"/>
    </source>
</evidence>
<keyword evidence="3" id="KW-1185">Reference proteome</keyword>
<evidence type="ECO:0000313" key="2">
    <source>
        <dbReference type="EMBL" id="TVY46552.1"/>
    </source>
</evidence>
<protein>
    <recommendedName>
        <fullName evidence="1">Aminoglycoside phosphotransferase domain-containing protein</fullName>
    </recommendedName>
</protein>
<dbReference type="Pfam" id="PF01636">
    <property type="entry name" value="APH"/>
    <property type="match status" value="1"/>
</dbReference>
<dbReference type="Proteomes" id="UP000443090">
    <property type="component" value="Unassembled WGS sequence"/>
</dbReference>
<dbReference type="AlphaFoldDB" id="A0A8H8UFP3"/>
<dbReference type="EMBL" id="QGMI01000141">
    <property type="protein sequence ID" value="TVY46552.1"/>
    <property type="molecule type" value="Genomic_DNA"/>
</dbReference>
<dbReference type="InterPro" id="IPR051678">
    <property type="entry name" value="AGP_Transferase"/>
</dbReference>
<evidence type="ECO:0000259" key="1">
    <source>
        <dbReference type="Pfam" id="PF01636"/>
    </source>
</evidence>
<dbReference type="SUPFAM" id="SSF56112">
    <property type="entry name" value="Protein kinase-like (PK-like)"/>
    <property type="match status" value="1"/>
</dbReference>
<dbReference type="CDD" id="cd05120">
    <property type="entry name" value="APH_ChoK_like"/>
    <property type="match status" value="1"/>
</dbReference>
<dbReference type="OrthoDB" id="2906425at2759"/>
<comment type="caution">
    <text evidence="2">The sequence shown here is derived from an EMBL/GenBank/DDBJ whole genome shotgun (WGS) entry which is preliminary data.</text>
</comment>
<dbReference type="PANTHER" id="PTHR21310:SF55">
    <property type="entry name" value="AMINOGLYCOSIDE PHOSPHOTRANSFERASE DOMAIN-CONTAINING PROTEIN"/>
    <property type="match status" value="1"/>
</dbReference>
<dbReference type="InterPro" id="IPR011009">
    <property type="entry name" value="Kinase-like_dom_sf"/>
</dbReference>
<organism evidence="2 3">
    <name type="scientific">Lachnellula occidentalis</name>
    <dbReference type="NCBI Taxonomy" id="215460"/>
    <lineage>
        <taxon>Eukaryota</taxon>
        <taxon>Fungi</taxon>
        <taxon>Dikarya</taxon>
        <taxon>Ascomycota</taxon>
        <taxon>Pezizomycotina</taxon>
        <taxon>Leotiomycetes</taxon>
        <taxon>Helotiales</taxon>
        <taxon>Lachnaceae</taxon>
        <taxon>Lachnellula</taxon>
    </lineage>
</organism>
<gene>
    <name evidence="2" type="ORF">LOCC1_G005753</name>
</gene>
<dbReference type="PANTHER" id="PTHR21310">
    <property type="entry name" value="AMINOGLYCOSIDE PHOSPHOTRANSFERASE-RELATED-RELATED"/>
    <property type="match status" value="1"/>
</dbReference>
<proteinExistence type="predicted"/>
<sequence length="579" mass="67149">MDSESRYKEMSDPLVRQALRIIYSAPFNPAEHRLLSSFVRDSVSPKTTSLYFLRRISKDESLQDHDEQVLRRLFAEWKCLVERFRRTTLRSHPSDFPVFRRDKGVCCITGRSRLWWDVLGWSQTIITPIIPDGIDDLFRSAECMVDPNADVVQLHLLELLSVFLTDKQVELLRLALSAEPSDFEVCRKYLTMSKHAAAAFREGQINLQPNWNIERRPHEDLESMCRYRLWAPLPVLVPLPITYQGQSLGSGSPIKMMTPDPKLAPLPSSFLLGIHSRFCHSLKSLEVDREMRARRPSKVSTPWLSGLRQTCFARAFPWVRGLWSYFPRRGRVWVYRLLLSVGARMYEKPNFWTQRVPFGLYIKHGRMKLIPEGEAPALQLVENLTNIPAPRLVDFVDDNDYTYLVMTRLPGRPLMQELYTMSYPERTAFANDIRAFIQQLKNIPNTNKSAICDANGGPVFDYRLPGRRGGPFQSEAEFNDFVITQERFREPCHSRHHSICFTHADLNPNNILIEEGRLSAIVDFGCAGYYPEYWEYTKAMFSTPGLDSSFPQLFKEVFGDSFRDELNAEEQLWCHRSPF</sequence>